<keyword evidence="2" id="KW-0722">Serine protease inhibitor</keyword>
<proteinExistence type="inferred from homology"/>
<comment type="caution">
    <text evidence="6">The sequence shown here is derived from an EMBL/GenBank/DDBJ whole genome shotgun (WGS) entry which is preliminary data.</text>
</comment>
<dbReference type="FunFam" id="2.30.39.10:FF:000035">
    <property type="entry name" value="Serine protease inhibitor (serpin) 16"/>
    <property type="match status" value="1"/>
</dbReference>
<feature type="chain" id="PRO_5041333302" description="Serpin domain-containing protein" evidence="4">
    <location>
        <begin position="19"/>
        <end position="566"/>
    </location>
</feature>
<evidence type="ECO:0000313" key="7">
    <source>
        <dbReference type="Proteomes" id="UP001168821"/>
    </source>
</evidence>
<dbReference type="GO" id="GO:0004867">
    <property type="term" value="F:serine-type endopeptidase inhibitor activity"/>
    <property type="evidence" value="ECO:0007669"/>
    <property type="project" value="UniProtKB-KW"/>
</dbReference>
<reference evidence="6" key="1">
    <citation type="journal article" date="2023" name="G3 (Bethesda)">
        <title>Whole genome assemblies of Zophobas morio and Tenebrio molitor.</title>
        <authorList>
            <person name="Kaur S."/>
            <person name="Stinson S.A."/>
            <person name="diCenzo G.C."/>
        </authorList>
    </citation>
    <scope>NUCLEOTIDE SEQUENCE</scope>
    <source>
        <strain evidence="6">QUZm001</strain>
    </source>
</reference>
<dbReference type="PANTHER" id="PTHR11461:SF342">
    <property type="entry name" value="SERINE PROTEASE INHIBITOR 28DC"/>
    <property type="match status" value="1"/>
</dbReference>
<feature type="domain" description="Serpin" evidence="5">
    <location>
        <begin position="79"/>
        <end position="561"/>
    </location>
</feature>
<evidence type="ECO:0000256" key="2">
    <source>
        <dbReference type="ARBA" id="ARBA00022900"/>
    </source>
</evidence>
<dbReference type="Pfam" id="PF00079">
    <property type="entry name" value="Serpin"/>
    <property type="match status" value="2"/>
</dbReference>
<comment type="similarity">
    <text evidence="3">Belongs to the serpin family.</text>
</comment>
<accession>A0AA38ITP1</accession>
<evidence type="ECO:0000259" key="5">
    <source>
        <dbReference type="SMART" id="SM00093"/>
    </source>
</evidence>
<dbReference type="InterPro" id="IPR042185">
    <property type="entry name" value="Serpin_sf_2"/>
</dbReference>
<gene>
    <name evidence="6" type="ORF">Zmor_010835</name>
</gene>
<keyword evidence="4" id="KW-0732">Signal</keyword>
<protein>
    <recommendedName>
        <fullName evidence="5">Serpin domain-containing protein</fullName>
    </recommendedName>
</protein>
<dbReference type="Gene3D" id="3.30.497.10">
    <property type="entry name" value="Antithrombin, subunit I, domain 2"/>
    <property type="match status" value="2"/>
</dbReference>
<keyword evidence="1" id="KW-0646">Protease inhibitor</keyword>
<dbReference type="InterPro" id="IPR023796">
    <property type="entry name" value="Serpin_dom"/>
</dbReference>
<dbReference type="GO" id="GO:0005615">
    <property type="term" value="C:extracellular space"/>
    <property type="evidence" value="ECO:0007669"/>
    <property type="project" value="InterPro"/>
</dbReference>
<dbReference type="Gene3D" id="2.30.39.10">
    <property type="entry name" value="Alpha-1-antitrypsin, domain 1"/>
    <property type="match status" value="1"/>
</dbReference>
<dbReference type="PANTHER" id="PTHR11461">
    <property type="entry name" value="SERINE PROTEASE INHIBITOR, SERPIN"/>
    <property type="match status" value="1"/>
</dbReference>
<organism evidence="6 7">
    <name type="scientific">Zophobas morio</name>
    <dbReference type="NCBI Taxonomy" id="2755281"/>
    <lineage>
        <taxon>Eukaryota</taxon>
        <taxon>Metazoa</taxon>
        <taxon>Ecdysozoa</taxon>
        <taxon>Arthropoda</taxon>
        <taxon>Hexapoda</taxon>
        <taxon>Insecta</taxon>
        <taxon>Pterygota</taxon>
        <taxon>Neoptera</taxon>
        <taxon>Endopterygota</taxon>
        <taxon>Coleoptera</taxon>
        <taxon>Polyphaga</taxon>
        <taxon>Cucujiformia</taxon>
        <taxon>Tenebrionidae</taxon>
        <taxon>Zophobas</taxon>
    </lineage>
</organism>
<dbReference type="Proteomes" id="UP001168821">
    <property type="component" value="Unassembled WGS sequence"/>
</dbReference>
<dbReference type="GO" id="GO:0045861">
    <property type="term" value="P:negative regulation of proteolysis"/>
    <property type="evidence" value="ECO:0007669"/>
    <property type="project" value="UniProtKB-ARBA"/>
</dbReference>
<feature type="signal peptide" evidence="4">
    <location>
        <begin position="1"/>
        <end position="18"/>
    </location>
</feature>
<evidence type="ECO:0000256" key="4">
    <source>
        <dbReference type="SAM" id="SignalP"/>
    </source>
</evidence>
<sequence>MWYKKIIIISTLIPLFNSQLYFPDEQTGGFKQMQNGREFAAASPVSPSFINNLTELRGTSVYEQYVDKIIASGVLKLTLDVQKALIASSPIDYNNIVYSPVNIAGALALVLLGSNGKTFEEVSTIMGLATGVDIQSKSQIVHEQFGRMLEKLQTTSGFDIGRQVNFATAIFVQNNYPIRQIYKHTAEAVYDSEVLNVDFASNPGAAQQIINAWVSERTKGKINDILGELPSGDTKVILASAMYFKAEWEKPFFDGTTKRKPFYTNGRHVKSDVMVEMMSNGGLFPYYKDRKLNCEIVGFPYKGNQTTMYVVIPNNSNKEKLKELEATLTTPEIDRLVSNVKYTGAIIIFPKMRIDTTIDLKKTLQMLGMKSLFDPSQSNLALLSPGIGAPVENPVIGDSYQNPISVGNTGNDVIIFSRSGAPVNCTQIFDPTSNVNTCEEVVNGTNTPQTVTYKKFGNKVGRRIERKITPRIAETLDNIRQYLNRQNDAEKFENPGLYADNVIHKVYMDITESGTEAAAATSVSLSRDGGRVTVRADVPFFFFIMHEETKTLLFWGSVNTPTPNFK</sequence>
<dbReference type="InterPro" id="IPR000215">
    <property type="entry name" value="Serpin_fam"/>
</dbReference>
<dbReference type="SUPFAM" id="SSF56574">
    <property type="entry name" value="Serpins"/>
    <property type="match status" value="1"/>
</dbReference>
<dbReference type="EMBL" id="JALNTZ010000003">
    <property type="protein sequence ID" value="KAJ3659129.1"/>
    <property type="molecule type" value="Genomic_DNA"/>
</dbReference>
<evidence type="ECO:0000256" key="3">
    <source>
        <dbReference type="RuleBase" id="RU000411"/>
    </source>
</evidence>
<dbReference type="InterPro" id="IPR036186">
    <property type="entry name" value="Serpin_sf"/>
</dbReference>
<name>A0AA38ITP1_9CUCU</name>
<dbReference type="SMART" id="SM00093">
    <property type="entry name" value="SERPIN"/>
    <property type="match status" value="1"/>
</dbReference>
<keyword evidence="7" id="KW-1185">Reference proteome</keyword>
<evidence type="ECO:0000313" key="6">
    <source>
        <dbReference type="EMBL" id="KAJ3659129.1"/>
    </source>
</evidence>
<dbReference type="InterPro" id="IPR042178">
    <property type="entry name" value="Serpin_sf_1"/>
</dbReference>
<dbReference type="AlphaFoldDB" id="A0AA38ITP1"/>
<evidence type="ECO:0000256" key="1">
    <source>
        <dbReference type="ARBA" id="ARBA00022690"/>
    </source>
</evidence>